<evidence type="ECO:0000259" key="5">
    <source>
        <dbReference type="Pfam" id="PF13613"/>
    </source>
</evidence>
<comment type="cofactor">
    <cofactor evidence="1">
        <name>a divalent metal cation</name>
        <dbReference type="ChEBI" id="CHEBI:60240"/>
    </cofactor>
</comment>
<evidence type="ECO:0000313" key="7">
    <source>
        <dbReference type="Proteomes" id="UP000217895"/>
    </source>
</evidence>
<dbReference type="Pfam" id="PF13613">
    <property type="entry name" value="HTH_Tnp_4"/>
    <property type="match status" value="1"/>
</dbReference>
<dbReference type="PANTHER" id="PTHR23080:SF141">
    <property type="entry name" value="TRANSPOSASE HELIX-TURN-HELIX DOMAIN-CONTAINING PROTEIN"/>
    <property type="match status" value="1"/>
</dbReference>
<dbReference type="EMBL" id="AP018205">
    <property type="protein sequence ID" value="BAY59929.1"/>
    <property type="molecule type" value="Genomic_DNA"/>
</dbReference>
<protein>
    <recommendedName>
        <fullName evidence="8">Transposase</fullName>
    </recommendedName>
</protein>
<evidence type="ECO:0000256" key="2">
    <source>
        <dbReference type="ARBA" id="ARBA00022723"/>
    </source>
</evidence>
<proteinExistence type="predicted"/>
<evidence type="ECO:0000313" key="6">
    <source>
        <dbReference type="EMBL" id="BAY59929.1"/>
    </source>
</evidence>
<geneLocation type="plasmid" evidence="6">
    <name>plasmid2</name>
</geneLocation>
<feature type="region of interest" description="Disordered" evidence="3">
    <location>
        <begin position="217"/>
        <end position="239"/>
    </location>
</feature>
<feature type="compositionally biased region" description="Basic and acidic residues" evidence="3">
    <location>
        <begin position="144"/>
        <end position="156"/>
    </location>
</feature>
<dbReference type="InterPro" id="IPR027806">
    <property type="entry name" value="HARBI1_dom"/>
</dbReference>
<dbReference type="Proteomes" id="UP000217895">
    <property type="component" value="Plasmid Plasmid2 dna"/>
</dbReference>
<reference evidence="6 7" key="1">
    <citation type="submission" date="2017-06" db="EMBL/GenBank/DDBJ databases">
        <title>Genome sequencing of cyanobaciteial culture collection at National Institute for Environmental Studies (NIES).</title>
        <authorList>
            <person name="Hirose Y."/>
            <person name="Shimura Y."/>
            <person name="Fujisawa T."/>
            <person name="Nakamura Y."/>
            <person name="Kawachi M."/>
        </authorList>
    </citation>
    <scope>NUCLEOTIDE SEQUENCE [LARGE SCALE GENOMIC DNA]</scope>
    <source>
        <strain evidence="6 7">NIES-2135</strain>
        <plasmid evidence="7">Plasmid Plasmid2 dna</plasmid>
    </source>
</reference>
<dbReference type="PANTHER" id="PTHR23080">
    <property type="entry name" value="THAP DOMAIN PROTEIN"/>
    <property type="match status" value="1"/>
</dbReference>
<feature type="domain" description="Transposase Helix-turn-helix" evidence="5">
    <location>
        <begin position="62"/>
        <end position="111"/>
    </location>
</feature>
<name>A0A1Z4JT57_LEPBY</name>
<dbReference type="AlphaFoldDB" id="A0A1Z4JT57"/>
<keyword evidence="2" id="KW-0479">Metal-binding</keyword>
<evidence type="ECO:0000256" key="1">
    <source>
        <dbReference type="ARBA" id="ARBA00001968"/>
    </source>
</evidence>
<organism evidence="6 7">
    <name type="scientific">Leptolyngbya boryana NIES-2135</name>
    <dbReference type="NCBI Taxonomy" id="1973484"/>
    <lineage>
        <taxon>Bacteria</taxon>
        <taxon>Bacillati</taxon>
        <taxon>Cyanobacteriota</taxon>
        <taxon>Cyanophyceae</taxon>
        <taxon>Leptolyngbyales</taxon>
        <taxon>Leptolyngbyaceae</taxon>
        <taxon>Leptolyngbya group</taxon>
        <taxon>Leptolyngbya</taxon>
    </lineage>
</organism>
<evidence type="ECO:0000259" key="4">
    <source>
        <dbReference type="Pfam" id="PF13359"/>
    </source>
</evidence>
<keyword evidence="7" id="KW-1185">Reference proteome</keyword>
<evidence type="ECO:0000256" key="3">
    <source>
        <dbReference type="SAM" id="MobiDB-lite"/>
    </source>
</evidence>
<dbReference type="GO" id="GO:0046872">
    <property type="term" value="F:metal ion binding"/>
    <property type="evidence" value="ECO:0007669"/>
    <property type="project" value="UniProtKB-KW"/>
</dbReference>
<feature type="region of interest" description="Disordered" evidence="3">
    <location>
        <begin position="144"/>
        <end position="167"/>
    </location>
</feature>
<dbReference type="Pfam" id="PF13359">
    <property type="entry name" value="DDE_Tnp_4"/>
    <property type="match status" value="1"/>
</dbReference>
<evidence type="ECO:0008006" key="8">
    <source>
        <dbReference type="Google" id="ProtNLM"/>
    </source>
</evidence>
<gene>
    <name evidence="6" type="ORF">NIES2135_68060</name>
</gene>
<dbReference type="InterPro" id="IPR027805">
    <property type="entry name" value="Transposase_HTH_dom"/>
</dbReference>
<feature type="domain" description="DDE Tnp4" evidence="4">
    <location>
        <begin position="139"/>
        <end position="288"/>
    </location>
</feature>
<accession>A0A1Z4JT57</accession>
<keyword evidence="6" id="KW-0614">Plasmid</keyword>
<sequence>MKNLFHYIQTAPHRSRSLLGIEYEQLSRLITSLQQLDAEYMAQQNAHKIRVNAPGAGRPSTLRTETEILLCLYYLRHYPTFEILGLTFEVSSSQAHAVVHYWVRFLRQALPASLVEEFEDCEAAWAVVTEMLVEWELIVDSTEQVRQRPSDSDQQKQHYSGKKKQTTYKQSVIGLPDGSDIVDATVAHPGPSADVTLFRQQQSQFRDTQTFAGDKAYQGADRTRTPHKKPKGRELSEAQTEANRMFAGKRIVIEHLMRHLKIFRAAKEVMRLRKDNYSEVILAICGLVRLRLGAIELPV</sequence>